<evidence type="ECO:0000313" key="10">
    <source>
        <dbReference type="EMBL" id="CAD5113603.1"/>
    </source>
</evidence>
<keyword evidence="3 8" id="KW-0378">Hydrolase</keyword>
<dbReference type="Pfam" id="PF01734">
    <property type="entry name" value="Patatin"/>
    <property type="match status" value="1"/>
</dbReference>
<dbReference type="AlphaFoldDB" id="A0A7I8VD10"/>
<comment type="catalytic activity">
    <reaction evidence="6">
        <text>a 1,2-diacyl-sn-glycero-3-phosphocholine + H2O = a 1-acyl-sn-glycero-3-phosphocholine + a fatty acid + H(+)</text>
        <dbReference type="Rhea" id="RHEA:15801"/>
        <dbReference type="ChEBI" id="CHEBI:15377"/>
        <dbReference type="ChEBI" id="CHEBI:15378"/>
        <dbReference type="ChEBI" id="CHEBI:28868"/>
        <dbReference type="ChEBI" id="CHEBI:57643"/>
        <dbReference type="ChEBI" id="CHEBI:58168"/>
        <dbReference type="EC" id="3.1.1.4"/>
    </reaction>
    <physiologicalReaction direction="left-to-right" evidence="6">
        <dbReference type="Rhea" id="RHEA:15802"/>
    </physiologicalReaction>
</comment>
<dbReference type="PROSITE" id="PS50088">
    <property type="entry name" value="ANK_REPEAT"/>
    <property type="match status" value="2"/>
</dbReference>
<feature type="active site" description="Proton acceptor" evidence="8">
    <location>
        <position position="485"/>
    </location>
</feature>
<dbReference type="Proteomes" id="UP000549394">
    <property type="component" value="Unassembled WGS sequence"/>
</dbReference>
<dbReference type="InterPro" id="IPR047148">
    <property type="entry name" value="PLPL9"/>
</dbReference>
<dbReference type="Pfam" id="PF12796">
    <property type="entry name" value="Ank_2"/>
    <property type="match status" value="2"/>
</dbReference>
<dbReference type="PANTHER" id="PTHR24139">
    <property type="entry name" value="CALCIUM-INDEPENDENT PHOSPHOLIPASE A2"/>
    <property type="match status" value="1"/>
</dbReference>
<feature type="repeat" description="ANK" evidence="7">
    <location>
        <begin position="62"/>
        <end position="94"/>
    </location>
</feature>
<dbReference type="GO" id="GO:0016042">
    <property type="term" value="P:lipid catabolic process"/>
    <property type="evidence" value="ECO:0007669"/>
    <property type="project" value="UniProtKB-UniRule"/>
</dbReference>
<sequence length="641" mass="71055">MIAVVARNMDLIKELLKCNASLKLADVHGDNIFHHCAKSDDINILKVLASKDNEAINQLNITGESPLHTACENGLDKMISPLLQFGARLDETKSVRYPIHCAVISDSVKSVEEILNWESKQVHTRHSDGSTPLHLCRSLEMLTLLCGKDADVNASNMDSETPLIIFIKEKKVDCVMSLLSRSANPSLADKDGNNPLHWAIKSCSLQLIKALLVFGADVNTRNNAGVSARHLAAVSQLPEAKKVIYLLQRIGAEKCSPDTPGCVDGCAHWSNSKGEEPEQEASTPIEDTLKREYFDAVMTNTIDAAKQRRSGDRVLCMDGGGIKGLVLIKLLLALEKIAKKPVRELYDWIAGTSTGGILALYIAMGKPLLDAQSMYFRLKNETFKGSRPYDATPLEDFMKREFGEFTTMNEITGIKVIVTASLVDRFPADLHLFTNYEKPGYDYNRAKRESKLFVPPKPQDVPIWKAARSSGAAPTYFRAMDQFMDGGIIANNPTLDVLTEIHEYYCGLAIQEKRSSCNAIKSLHVVVSIGTGLPPIKQTNAFDVFKPEGFLDLPKIAIGASNLAKTIIESATEANGRSVERARAWCSSIQVPFFRFCPNLSEDIPLNCTEDDKLINLLWEVQIYIHDHFQELVQLVEVLTY</sequence>
<dbReference type="OrthoDB" id="10021675at2759"/>
<dbReference type="InterPro" id="IPR002110">
    <property type="entry name" value="Ankyrin_rpt"/>
</dbReference>
<evidence type="ECO:0000256" key="4">
    <source>
        <dbReference type="ARBA" id="ARBA00023043"/>
    </source>
</evidence>
<keyword evidence="11" id="KW-1185">Reference proteome</keyword>
<dbReference type="Gene3D" id="3.40.1090.10">
    <property type="entry name" value="Cytosolic phospholipase A2 catalytic domain"/>
    <property type="match status" value="1"/>
</dbReference>
<feature type="short sequence motif" description="DGA/G" evidence="8">
    <location>
        <begin position="485"/>
        <end position="487"/>
    </location>
</feature>
<dbReference type="EMBL" id="CAJFCJ010000004">
    <property type="protein sequence ID" value="CAD5113603.1"/>
    <property type="molecule type" value="Genomic_DNA"/>
</dbReference>
<dbReference type="PROSITE" id="PS50297">
    <property type="entry name" value="ANK_REP_REGION"/>
    <property type="match status" value="2"/>
</dbReference>
<feature type="domain" description="PNPLA" evidence="9">
    <location>
        <begin position="315"/>
        <end position="498"/>
    </location>
</feature>
<evidence type="ECO:0000256" key="1">
    <source>
        <dbReference type="ARBA" id="ARBA00013278"/>
    </source>
</evidence>
<dbReference type="SMART" id="SM00248">
    <property type="entry name" value="ANK"/>
    <property type="match status" value="6"/>
</dbReference>
<organism evidence="10 11">
    <name type="scientific">Dimorphilus gyrociliatus</name>
    <dbReference type="NCBI Taxonomy" id="2664684"/>
    <lineage>
        <taxon>Eukaryota</taxon>
        <taxon>Metazoa</taxon>
        <taxon>Spiralia</taxon>
        <taxon>Lophotrochozoa</taxon>
        <taxon>Annelida</taxon>
        <taxon>Polychaeta</taxon>
        <taxon>Polychaeta incertae sedis</taxon>
        <taxon>Dinophilidae</taxon>
        <taxon>Dimorphilus</taxon>
    </lineage>
</organism>
<evidence type="ECO:0000313" key="11">
    <source>
        <dbReference type="Proteomes" id="UP000549394"/>
    </source>
</evidence>
<dbReference type="GO" id="GO:0052816">
    <property type="term" value="F:long-chain fatty acyl-CoA hydrolase activity"/>
    <property type="evidence" value="ECO:0007669"/>
    <property type="project" value="TreeGrafter"/>
</dbReference>
<evidence type="ECO:0000256" key="6">
    <source>
        <dbReference type="ARBA" id="ARBA00023422"/>
    </source>
</evidence>
<dbReference type="InterPro" id="IPR016035">
    <property type="entry name" value="Acyl_Trfase/lysoPLipase"/>
</dbReference>
<dbReference type="Gene3D" id="1.25.40.20">
    <property type="entry name" value="Ankyrin repeat-containing domain"/>
    <property type="match status" value="1"/>
</dbReference>
<evidence type="ECO:0000256" key="7">
    <source>
        <dbReference type="PROSITE-ProRule" id="PRU00023"/>
    </source>
</evidence>
<feature type="repeat" description="ANK" evidence="7">
    <location>
        <begin position="191"/>
        <end position="223"/>
    </location>
</feature>
<evidence type="ECO:0000256" key="2">
    <source>
        <dbReference type="ARBA" id="ARBA00022737"/>
    </source>
</evidence>
<evidence type="ECO:0000256" key="5">
    <source>
        <dbReference type="ARBA" id="ARBA00023098"/>
    </source>
</evidence>
<reference evidence="10 11" key="1">
    <citation type="submission" date="2020-08" db="EMBL/GenBank/DDBJ databases">
        <authorList>
            <person name="Hejnol A."/>
        </authorList>
    </citation>
    <scope>NUCLEOTIDE SEQUENCE [LARGE SCALE GENOMIC DNA]</scope>
</reference>
<evidence type="ECO:0000256" key="8">
    <source>
        <dbReference type="PROSITE-ProRule" id="PRU01161"/>
    </source>
</evidence>
<dbReference type="InterPro" id="IPR036770">
    <property type="entry name" value="Ankyrin_rpt-contain_sf"/>
</dbReference>
<name>A0A7I8VD10_9ANNE</name>
<gene>
    <name evidence="10" type="ORF">DGYR_LOCUS2564</name>
</gene>
<evidence type="ECO:0000256" key="3">
    <source>
        <dbReference type="ARBA" id="ARBA00022801"/>
    </source>
</evidence>
<dbReference type="GO" id="GO:2000304">
    <property type="term" value="P:positive regulation of ceramide biosynthetic process"/>
    <property type="evidence" value="ECO:0007669"/>
    <property type="project" value="TreeGrafter"/>
</dbReference>
<dbReference type="InterPro" id="IPR002641">
    <property type="entry name" value="PNPLA_dom"/>
</dbReference>
<keyword evidence="8" id="KW-0442">Lipid degradation</keyword>
<dbReference type="EC" id="3.1.1.4" evidence="1"/>
<dbReference type="PANTHER" id="PTHR24139:SF34">
    <property type="entry name" value="85_88 KDA CALCIUM-INDEPENDENT PHOSPHOLIPASE A2"/>
    <property type="match status" value="1"/>
</dbReference>
<feature type="short sequence motif" description="GXSXG" evidence="8">
    <location>
        <begin position="351"/>
        <end position="355"/>
    </location>
</feature>
<keyword evidence="2" id="KW-0677">Repeat</keyword>
<protein>
    <recommendedName>
        <fullName evidence="1">phospholipase A2</fullName>
        <ecNumber evidence="1">3.1.1.4</ecNumber>
    </recommendedName>
</protein>
<comment type="caution">
    <text evidence="10">The sequence shown here is derived from an EMBL/GenBank/DDBJ whole genome shotgun (WGS) entry which is preliminary data.</text>
</comment>
<dbReference type="SUPFAM" id="SSF52151">
    <property type="entry name" value="FabD/lysophospholipase-like"/>
    <property type="match status" value="1"/>
</dbReference>
<accession>A0A7I8VD10</accession>
<dbReference type="GO" id="GO:0005739">
    <property type="term" value="C:mitochondrion"/>
    <property type="evidence" value="ECO:0007669"/>
    <property type="project" value="TreeGrafter"/>
</dbReference>
<keyword evidence="4 7" id="KW-0040">ANK repeat</keyword>
<dbReference type="SUPFAM" id="SSF48403">
    <property type="entry name" value="Ankyrin repeat"/>
    <property type="match status" value="1"/>
</dbReference>
<proteinExistence type="predicted"/>
<feature type="short sequence motif" description="GXGXXG" evidence="8">
    <location>
        <begin position="319"/>
        <end position="324"/>
    </location>
</feature>
<feature type="active site" description="Nucleophile" evidence="8">
    <location>
        <position position="353"/>
    </location>
</feature>
<evidence type="ECO:0000259" key="9">
    <source>
        <dbReference type="PROSITE" id="PS51635"/>
    </source>
</evidence>
<dbReference type="GO" id="GO:0047499">
    <property type="term" value="F:calcium-independent phospholipase A2 activity"/>
    <property type="evidence" value="ECO:0007669"/>
    <property type="project" value="InterPro"/>
</dbReference>
<keyword evidence="5 8" id="KW-0443">Lipid metabolism</keyword>
<dbReference type="PROSITE" id="PS51635">
    <property type="entry name" value="PNPLA"/>
    <property type="match status" value="1"/>
</dbReference>